<sequence length="185" mass="20427">MSAAAVHRSHEGADGRPLVVTLALDEASQARLDDLRRAHFPADRNHLPAHVTLFHALPSAGAHRVQELLAEHAESTAAFEVRVGEVLRLGRGTALRLASRDLDALHARLLARLRSELGDESLTAQDRQRLRAHVTVQNKVDPVRARALADRLEVEVAPWTARAAALEVWRYDGGPWEPVETLPLR</sequence>
<dbReference type="EMBL" id="VKAC01000011">
    <property type="protein sequence ID" value="TXR52933.1"/>
    <property type="molecule type" value="Genomic_DNA"/>
</dbReference>
<dbReference type="Pfam" id="PF13563">
    <property type="entry name" value="2_5_RNA_ligase2"/>
    <property type="match status" value="1"/>
</dbReference>
<dbReference type="Proteomes" id="UP000321234">
    <property type="component" value="Unassembled WGS sequence"/>
</dbReference>
<accession>A0A5C8Z6K9</accession>
<dbReference type="RefSeq" id="WP_147927700.1">
    <property type="nucleotide sequence ID" value="NZ_VKAC01000011.1"/>
</dbReference>
<dbReference type="Gene3D" id="3.90.1140.10">
    <property type="entry name" value="Cyclic phosphodiesterase"/>
    <property type="match status" value="1"/>
</dbReference>
<gene>
    <name evidence="1" type="ORF">FMM08_17745</name>
</gene>
<dbReference type="SUPFAM" id="SSF55144">
    <property type="entry name" value="LigT-like"/>
    <property type="match status" value="1"/>
</dbReference>
<organism evidence="1 2">
    <name type="scientific">Quadrisphaera setariae</name>
    <dbReference type="NCBI Taxonomy" id="2593304"/>
    <lineage>
        <taxon>Bacteria</taxon>
        <taxon>Bacillati</taxon>
        <taxon>Actinomycetota</taxon>
        <taxon>Actinomycetes</taxon>
        <taxon>Kineosporiales</taxon>
        <taxon>Kineosporiaceae</taxon>
        <taxon>Quadrisphaera</taxon>
    </lineage>
</organism>
<protein>
    <submittedName>
        <fullName evidence="1">2'-5' RNA ligase family protein</fullName>
    </submittedName>
</protein>
<dbReference type="OrthoDB" id="793003at2"/>
<dbReference type="InterPro" id="IPR009097">
    <property type="entry name" value="Cyclic_Pdiesterase"/>
</dbReference>
<name>A0A5C8Z6K9_9ACTN</name>
<dbReference type="GO" id="GO:0016874">
    <property type="term" value="F:ligase activity"/>
    <property type="evidence" value="ECO:0007669"/>
    <property type="project" value="UniProtKB-KW"/>
</dbReference>
<keyword evidence="2" id="KW-1185">Reference proteome</keyword>
<keyword evidence="1" id="KW-0436">Ligase</keyword>
<comment type="caution">
    <text evidence="1">The sequence shown here is derived from an EMBL/GenBank/DDBJ whole genome shotgun (WGS) entry which is preliminary data.</text>
</comment>
<proteinExistence type="predicted"/>
<evidence type="ECO:0000313" key="1">
    <source>
        <dbReference type="EMBL" id="TXR52933.1"/>
    </source>
</evidence>
<reference evidence="1 2" key="1">
    <citation type="submission" date="2019-07" db="EMBL/GenBank/DDBJ databases">
        <title>Quadrisphaera sp. strain DD2A genome sequencing and assembly.</title>
        <authorList>
            <person name="Kim I."/>
        </authorList>
    </citation>
    <scope>NUCLEOTIDE SEQUENCE [LARGE SCALE GENOMIC DNA]</scope>
    <source>
        <strain evidence="1 2">DD2A</strain>
    </source>
</reference>
<evidence type="ECO:0000313" key="2">
    <source>
        <dbReference type="Proteomes" id="UP000321234"/>
    </source>
</evidence>
<dbReference type="AlphaFoldDB" id="A0A5C8Z6K9"/>